<dbReference type="Gene3D" id="3.30.70.270">
    <property type="match status" value="1"/>
</dbReference>
<dbReference type="PROSITE" id="PS50113">
    <property type="entry name" value="PAC"/>
    <property type="match status" value="3"/>
</dbReference>
<keyword evidence="1" id="KW-0812">Transmembrane</keyword>
<dbReference type="SMART" id="SM00091">
    <property type="entry name" value="PAS"/>
    <property type="match status" value="3"/>
</dbReference>
<dbReference type="FunFam" id="3.30.70.270:FF:000001">
    <property type="entry name" value="Diguanylate cyclase domain protein"/>
    <property type="match status" value="1"/>
</dbReference>
<dbReference type="SUPFAM" id="SSF141868">
    <property type="entry name" value="EAL domain-like"/>
    <property type="match status" value="1"/>
</dbReference>
<dbReference type="CDD" id="cd00130">
    <property type="entry name" value="PAS"/>
    <property type="match status" value="3"/>
</dbReference>
<dbReference type="InterPro" id="IPR043128">
    <property type="entry name" value="Rev_trsase/Diguanyl_cyclase"/>
</dbReference>
<dbReference type="PANTHER" id="PTHR44757:SF2">
    <property type="entry name" value="BIOFILM ARCHITECTURE MAINTENANCE PROTEIN MBAA"/>
    <property type="match status" value="1"/>
</dbReference>
<reference evidence="6 7" key="1">
    <citation type="submission" date="2009-08" db="EMBL/GenBank/DDBJ databases">
        <title>The draft genome of Rhodobacter sp. SW2.</title>
        <authorList>
            <consortium name="US DOE Joint Genome Institute (JGI-PGF)"/>
            <person name="Lucas S."/>
            <person name="Copeland A."/>
            <person name="Lapidus A."/>
            <person name="Glavina del Rio T."/>
            <person name="Tice H."/>
            <person name="Bruce D."/>
            <person name="Goodwin L."/>
            <person name="Pitluck S."/>
            <person name="Larimer F."/>
            <person name="Land M.L."/>
            <person name="Hauser L."/>
            <person name="Emerson D."/>
        </authorList>
    </citation>
    <scope>NUCLEOTIDE SEQUENCE [LARGE SCALE GENOMIC DNA]</scope>
    <source>
        <strain evidence="6 7">SW2</strain>
    </source>
</reference>
<dbReference type="CDD" id="cd01949">
    <property type="entry name" value="GGDEF"/>
    <property type="match status" value="1"/>
</dbReference>
<feature type="domain" description="GGDEF" evidence="5">
    <location>
        <begin position="509"/>
        <end position="641"/>
    </location>
</feature>
<feature type="domain" description="PAS" evidence="2">
    <location>
        <begin position="208"/>
        <end position="281"/>
    </location>
</feature>
<evidence type="ECO:0000259" key="3">
    <source>
        <dbReference type="PROSITE" id="PS50113"/>
    </source>
</evidence>
<dbReference type="InterPro" id="IPR000700">
    <property type="entry name" value="PAS-assoc_C"/>
</dbReference>
<sequence>MGKKYRSAVSMPLVVAGAYAAISTIYIFASDRFLVLVADSYAHYELLQTYKGWAFVAITSLFLWIILSYAWGRINQTLRETLQLQRRFRLALDAAGGGVWEERSTHGGGESVHLSGRLAEQIGLNSEMDFRHAELRKLVHPEDLPTFDARVKSTDEPIEVVQDTTCRILANDGEYRWVRIVSEVIADHPDEPGQVVGVALDVTEQKDIAQQLQEIILGGELGTWRFDLPAQVIHINERWAEMLGYTKEELDPVSVEQWRAFLHPDDLQRMESAHEAQFSVGDYLFSNELRMRHRLGHWVWVLSRGRVTRFSASGEPVIMSGVHGDISARKSLEKDLQNERDFLLRLTETSISGILALDGDGVVLFVNKEAEAILGLTTDQMIGRTHDDPSWKITAPDGSPLGEHDFPFVRAVEQGIAFRDIRLRIVRPDGRNRIISVNVAPILDTNSPIRVVCSVTDITAQAEFQHSLARAAEAAQYAALHDQMTGLPNRELFREYLEAAIRLANSNTIELMLVFMDIDNFKQINDTYGHFNGDKLLLELSHRIASHQNTSDTMARIGGDEFTFLHQLQSGESAAEVLDPLVQELERPFLIDGGQVYLTVSFGVSIFRRDANDADEMLRNADLAMYQAKGNGRNQHVVFSSSLRAQMSQQAKVTQALQRALRDKTFSLVLQPKFSLNEPARVSGAEALLRCNDPLLQSIGPGEFIPVAEQAGLVRSIDLCVVDMLGGIKAAWKQQGIDLRVSINLSSESLRWSGFGDALVRRFHENRIGPDDVLIELTESALMDMSPTSKANMGSILAEGFDISADDFGTGYSSLSYLHLIQLRELKIDRSFIARLGAGVGASDSIVRAILAMARALGLRTVAEGVETEAQREWLQDQGCDEVQGFLFGAGMSVDAFTANFMMTKH</sequence>
<evidence type="ECO:0000259" key="4">
    <source>
        <dbReference type="PROSITE" id="PS50883"/>
    </source>
</evidence>
<dbReference type="eggNOG" id="COG5001">
    <property type="taxonomic scope" value="Bacteria"/>
</dbReference>
<dbReference type="InterPro" id="IPR029787">
    <property type="entry name" value="Nucleotide_cyclase"/>
</dbReference>
<dbReference type="EMBL" id="ACYY01000022">
    <property type="protein sequence ID" value="EEW24255.1"/>
    <property type="molecule type" value="Genomic_DNA"/>
</dbReference>
<feature type="transmembrane region" description="Helical" evidence="1">
    <location>
        <begin position="50"/>
        <end position="71"/>
    </location>
</feature>
<name>C8S3Z3_9RHOB</name>
<dbReference type="Gene3D" id="2.10.70.100">
    <property type="match status" value="1"/>
</dbReference>
<dbReference type="InterPro" id="IPR035919">
    <property type="entry name" value="EAL_sf"/>
</dbReference>
<feature type="domain" description="EAL" evidence="4">
    <location>
        <begin position="650"/>
        <end position="905"/>
    </location>
</feature>
<dbReference type="SUPFAM" id="SSF55785">
    <property type="entry name" value="PYP-like sensor domain (PAS domain)"/>
    <property type="match status" value="3"/>
</dbReference>
<dbReference type="InterPro" id="IPR035965">
    <property type="entry name" value="PAS-like_dom_sf"/>
</dbReference>
<protein>
    <submittedName>
        <fullName evidence="6">Diguanylate cyclase/phosphodiesterase with PAS/PAC sensor(S)</fullName>
    </submittedName>
</protein>
<dbReference type="Pfam" id="PF00563">
    <property type="entry name" value="EAL"/>
    <property type="match status" value="1"/>
</dbReference>
<evidence type="ECO:0000259" key="5">
    <source>
        <dbReference type="PROSITE" id="PS50887"/>
    </source>
</evidence>
<evidence type="ECO:0000313" key="6">
    <source>
        <dbReference type="EMBL" id="EEW24255.1"/>
    </source>
</evidence>
<dbReference type="Gene3D" id="3.30.450.20">
    <property type="entry name" value="PAS domain"/>
    <property type="match status" value="3"/>
</dbReference>
<dbReference type="InterPro" id="IPR001633">
    <property type="entry name" value="EAL_dom"/>
</dbReference>
<organism evidence="6 7">
    <name type="scientific">Rhodobacter ferrooxidans</name>
    <dbReference type="NCBI Taxonomy" id="371731"/>
    <lineage>
        <taxon>Bacteria</taxon>
        <taxon>Pseudomonadati</taxon>
        <taxon>Pseudomonadota</taxon>
        <taxon>Alphaproteobacteria</taxon>
        <taxon>Rhodobacterales</taxon>
        <taxon>Rhodobacter group</taxon>
        <taxon>Rhodobacter</taxon>
    </lineage>
</organism>
<dbReference type="NCBIfam" id="TIGR00229">
    <property type="entry name" value="sensory_box"/>
    <property type="match status" value="3"/>
</dbReference>
<evidence type="ECO:0000259" key="2">
    <source>
        <dbReference type="PROSITE" id="PS50112"/>
    </source>
</evidence>
<dbReference type="GO" id="GO:0003824">
    <property type="term" value="F:catalytic activity"/>
    <property type="evidence" value="ECO:0007669"/>
    <property type="project" value="UniProtKB-ARBA"/>
</dbReference>
<dbReference type="InterPro" id="IPR000160">
    <property type="entry name" value="GGDEF_dom"/>
</dbReference>
<feature type="domain" description="PAC" evidence="3">
    <location>
        <begin position="162"/>
        <end position="214"/>
    </location>
</feature>
<dbReference type="Gene3D" id="3.20.20.450">
    <property type="entry name" value="EAL domain"/>
    <property type="match status" value="1"/>
</dbReference>
<feature type="transmembrane region" description="Helical" evidence="1">
    <location>
        <begin position="12"/>
        <end position="30"/>
    </location>
</feature>
<dbReference type="SMART" id="SM00052">
    <property type="entry name" value="EAL"/>
    <property type="match status" value="1"/>
</dbReference>
<accession>C8S3Z3</accession>
<dbReference type="InterPro" id="IPR013767">
    <property type="entry name" value="PAS_fold"/>
</dbReference>
<keyword evidence="1" id="KW-0472">Membrane</keyword>
<feature type="domain" description="PAC" evidence="3">
    <location>
        <begin position="285"/>
        <end position="338"/>
    </location>
</feature>
<keyword evidence="1" id="KW-1133">Transmembrane helix</keyword>
<evidence type="ECO:0000256" key="1">
    <source>
        <dbReference type="SAM" id="Phobius"/>
    </source>
</evidence>
<dbReference type="NCBIfam" id="TIGR00254">
    <property type="entry name" value="GGDEF"/>
    <property type="match status" value="1"/>
</dbReference>
<dbReference type="SMART" id="SM00267">
    <property type="entry name" value="GGDEF"/>
    <property type="match status" value="1"/>
</dbReference>
<dbReference type="PROSITE" id="PS50883">
    <property type="entry name" value="EAL"/>
    <property type="match status" value="1"/>
</dbReference>
<feature type="domain" description="PAC" evidence="3">
    <location>
        <begin position="419"/>
        <end position="470"/>
    </location>
</feature>
<dbReference type="Proteomes" id="UP000010121">
    <property type="component" value="Unassembled WGS sequence"/>
</dbReference>
<dbReference type="InterPro" id="IPR001610">
    <property type="entry name" value="PAC"/>
</dbReference>
<gene>
    <name evidence="6" type="ORF">Rsw2DRAFT_2771</name>
</gene>
<comment type="caution">
    <text evidence="6">The sequence shown here is derived from an EMBL/GenBank/DDBJ whole genome shotgun (WGS) entry which is preliminary data.</text>
</comment>
<proteinExistence type="predicted"/>
<dbReference type="PANTHER" id="PTHR44757">
    <property type="entry name" value="DIGUANYLATE CYCLASE DGCP"/>
    <property type="match status" value="1"/>
</dbReference>
<dbReference type="PROSITE" id="PS50887">
    <property type="entry name" value="GGDEF"/>
    <property type="match status" value="1"/>
</dbReference>
<dbReference type="GO" id="GO:0006355">
    <property type="term" value="P:regulation of DNA-templated transcription"/>
    <property type="evidence" value="ECO:0007669"/>
    <property type="project" value="InterPro"/>
</dbReference>
<dbReference type="AlphaFoldDB" id="C8S3Z3"/>
<feature type="domain" description="PAS" evidence="2">
    <location>
        <begin position="339"/>
        <end position="385"/>
    </location>
</feature>
<dbReference type="InterPro" id="IPR013655">
    <property type="entry name" value="PAS_fold_3"/>
</dbReference>
<dbReference type="Pfam" id="PF08447">
    <property type="entry name" value="PAS_3"/>
    <property type="match status" value="2"/>
</dbReference>
<dbReference type="CDD" id="cd01948">
    <property type="entry name" value="EAL"/>
    <property type="match status" value="1"/>
</dbReference>
<dbReference type="InterPro" id="IPR052155">
    <property type="entry name" value="Biofilm_reg_signaling"/>
</dbReference>
<dbReference type="Pfam" id="PF00990">
    <property type="entry name" value="GGDEF"/>
    <property type="match status" value="1"/>
</dbReference>
<dbReference type="Pfam" id="PF00989">
    <property type="entry name" value="PAS"/>
    <property type="match status" value="1"/>
</dbReference>
<dbReference type="SMART" id="SM00086">
    <property type="entry name" value="PAC"/>
    <property type="match status" value="3"/>
</dbReference>
<dbReference type="InterPro" id="IPR000014">
    <property type="entry name" value="PAS"/>
</dbReference>
<dbReference type="SUPFAM" id="SSF55073">
    <property type="entry name" value="Nucleotide cyclase"/>
    <property type="match status" value="1"/>
</dbReference>
<keyword evidence="7" id="KW-1185">Reference proteome</keyword>
<dbReference type="STRING" id="371731.Rsw2DRAFT_2771"/>
<evidence type="ECO:0000313" key="7">
    <source>
        <dbReference type="Proteomes" id="UP000010121"/>
    </source>
</evidence>
<dbReference type="PROSITE" id="PS50112">
    <property type="entry name" value="PAS"/>
    <property type="match status" value="2"/>
</dbReference>